<dbReference type="Pfam" id="PF00199">
    <property type="entry name" value="Catalase"/>
    <property type="match status" value="2"/>
</dbReference>
<feature type="domain" description="Catalase core" evidence="2">
    <location>
        <begin position="30"/>
        <end position="214"/>
    </location>
</feature>
<dbReference type="PRINTS" id="PR00067">
    <property type="entry name" value="CATALASE"/>
</dbReference>
<sequence length="214" mass="23499">MRLLSSRQLMYTLSSTACSHKPQHSGSRGSTNFHVKSTRSPNQGLDGHRPWRMLPRTLPHPGPFQPLKRVAERSVHAHAAGAFSEIKAAYDVSQCISAAFFAAVGKKPRVLLRLSTVGRGVGSANTLRDIRGRRMKAFTESNPDFVSDSSDGTSHYAQIQFTTNQGVVNFTSDESVKVASGIRTITQPDLHDALLKGEYPSWTMYTPVMEPQDG</sequence>
<dbReference type="PANTHER" id="PTHR11465:SF26">
    <property type="entry name" value="CATALASE 2"/>
    <property type="match status" value="1"/>
</dbReference>
<organism evidence="3 4">
    <name type="scientific">Macrophomina phaseolina</name>
    <dbReference type="NCBI Taxonomy" id="35725"/>
    <lineage>
        <taxon>Eukaryota</taxon>
        <taxon>Fungi</taxon>
        <taxon>Dikarya</taxon>
        <taxon>Ascomycota</taxon>
        <taxon>Pezizomycotina</taxon>
        <taxon>Dothideomycetes</taxon>
        <taxon>Dothideomycetes incertae sedis</taxon>
        <taxon>Botryosphaeriales</taxon>
        <taxon>Botryosphaeriaceae</taxon>
        <taxon>Macrophomina</taxon>
    </lineage>
</organism>
<dbReference type="PROSITE" id="PS51402">
    <property type="entry name" value="CATALASE_3"/>
    <property type="match status" value="1"/>
</dbReference>
<dbReference type="PANTHER" id="PTHR11465">
    <property type="entry name" value="CATALASE"/>
    <property type="match status" value="1"/>
</dbReference>
<dbReference type="Proteomes" id="UP000774617">
    <property type="component" value="Unassembled WGS sequence"/>
</dbReference>
<gene>
    <name evidence="3" type="ORF">B0J12DRAFT_782676</name>
</gene>
<dbReference type="Gene3D" id="2.40.180.10">
    <property type="entry name" value="Catalase core domain"/>
    <property type="match status" value="2"/>
</dbReference>
<keyword evidence="4" id="KW-1185">Reference proteome</keyword>
<dbReference type="InterPro" id="IPR020835">
    <property type="entry name" value="Catalase_sf"/>
</dbReference>
<dbReference type="EMBL" id="JAGTJR010000005">
    <property type="protein sequence ID" value="KAH7060632.1"/>
    <property type="molecule type" value="Genomic_DNA"/>
</dbReference>
<dbReference type="SMART" id="SM01060">
    <property type="entry name" value="Catalase"/>
    <property type="match status" value="1"/>
</dbReference>
<reference evidence="3 4" key="1">
    <citation type="journal article" date="2021" name="Nat. Commun.">
        <title>Genetic determinants of endophytism in the Arabidopsis root mycobiome.</title>
        <authorList>
            <person name="Mesny F."/>
            <person name="Miyauchi S."/>
            <person name="Thiergart T."/>
            <person name="Pickel B."/>
            <person name="Atanasova L."/>
            <person name="Karlsson M."/>
            <person name="Huettel B."/>
            <person name="Barry K.W."/>
            <person name="Haridas S."/>
            <person name="Chen C."/>
            <person name="Bauer D."/>
            <person name="Andreopoulos W."/>
            <person name="Pangilinan J."/>
            <person name="LaButti K."/>
            <person name="Riley R."/>
            <person name="Lipzen A."/>
            <person name="Clum A."/>
            <person name="Drula E."/>
            <person name="Henrissat B."/>
            <person name="Kohler A."/>
            <person name="Grigoriev I.V."/>
            <person name="Martin F.M."/>
            <person name="Hacquard S."/>
        </authorList>
    </citation>
    <scope>NUCLEOTIDE SEQUENCE [LARGE SCALE GENOMIC DNA]</scope>
    <source>
        <strain evidence="3 4">MPI-SDFR-AT-0080</strain>
    </source>
</reference>
<evidence type="ECO:0000313" key="4">
    <source>
        <dbReference type="Proteomes" id="UP000774617"/>
    </source>
</evidence>
<dbReference type="InterPro" id="IPR011614">
    <property type="entry name" value="Catalase_core"/>
</dbReference>
<dbReference type="PROSITE" id="PS51257">
    <property type="entry name" value="PROKAR_LIPOPROTEIN"/>
    <property type="match status" value="1"/>
</dbReference>
<name>A0ABQ8GLT7_9PEZI</name>
<dbReference type="InterPro" id="IPR018028">
    <property type="entry name" value="Catalase"/>
</dbReference>
<comment type="caution">
    <text evidence="3">The sequence shown here is derived from an EMBL/GenBank/DDBJ whole genome shotgun (WGS) entry which is preliminary data.</text>
</comment>
<dbReference type="SUPFAM" id="SSF56634">
    <property type="entry name" value="Heme-dependent catalase-like"/>
    <property type="match status" value="1"/>
</dbReference>
<proteinExistence type="predicted"/>
<accession>A0ABQ8GLT7</accession>
<evidence type="ECO:0000259" key="2">
    <source>
        <dbReference type="SMART" id="SM01060"/>
    </source>
</evidence>
<feature type="region of interest" description="Disordered" evidence="1">
    <location>
        <begin position="16"/>
        <end position="49"/>
    </location>
</feature>
<protein>
    <submittedName>
        <fullName evidence="3">Catalase-like domain-containing protein</fullName>
    </submittedName>
</protein>
<feature type="compositionally biased region" description="Polar residues" evidence="1">
    <location>
        <begin position="16"/>
        <end position="43"/>
    </location>
</feature>
<evidence type="ECO:0000313" key="3">
    <source>
        <dbReference type="EMBL" id="KAH7060632.1"/>
    </source>
</evidence>
<evidence type="ECO:0000256" key="1">
    <source>
        <dbReference type="SAM" id="MobiDB-lite"/>
    </source>
</evidence>